<dbReference type="EMBL" id="GBXM01019563">
    <property type="protein sequence ID" value="JAH89014.1"/>
    <property type="molecule type" value="Transcribed_RNA"/>
</dbReference>
<accession>A0A0E9WF50</accession>
<protein>
    <submittedName>
        <fullName evidence="1">Uncharacterized protein</fullName>
    </submittedName>
</protein>
<proteinExistence type="predicted"/>
<dbReference type="AlphaFoldDB" id="A0A0E9WF50"/>
<sequence>MVNYRTGSTGNTVDGRVSFTYAIAQRRSARESFVSLHTQ</sequence>
<name>A0A0E9WF50_ANGAN</name>
<reference evidence="1" key="2">
    <citation type="journal article" date="2015" name="Fish Shellfish Immunol.">
        <title>Early steps in the European eel (Anguilla anguilla)-Vibrio vulnificus interaction in the gills: Role of the RtxA13 toxin.</title>
        <authorList>
            <person name="Callol A."/>
            <person name="Pajuelo D."/>
            <person name="Ebbesson L."/>
            <person name="Teles M."/>
            <person name="MacKenzie S."/>
            <person name="Amaro C."/>
        </authorList>
    </citation>
    <scope>NUCLEOTIDE SEQUENCE</scope>
</reference>
<reference evidence="1" key="1">
    <citation type="submission" date="2014-11" db="EMBL/GenBank/DDBJ databases">
        <authorList>
            <person name="Amaro Gonzalez C."/>
        </authorList>
    </citation>
    <scope>NUCLEOTIDE SEQUENCE</scope>
</reference>
<organism evidence="1">
    <name type="scientific">Anguilla anguilla</name>
    <name type="common">European freshwater eel</name>
    <name type="synonym">Muraena anguilla</name>
    <dbReference type="NCBI Taxonomy" id="7936"/>
    <lineage>
        <taxon>Eukaryota</taxon>
        <taxon>Metazoa</taxon>
        <taxon>Chordata</taxon>
        <taxon>Craniata</taxon>
        <taxon>Vertebrata</taxon>
        <taxon>Euteleostomi</taxon>
        <taxon>Actinopterygii</taxon>
        <taxon>Neopterygii</taxon>
        <taxon>Teleostei</taxon>
        <taxon>Anguilliformes</taxon>
        <taxon>Anguillidae</taxon>
        <taxon>Anguilla</taxon>
    </lineage>
</organism>
<evidence type="ECO:0000313" key="1">
    <source>
        <dbReference type="EMBL" id="JAH89014.1"/>
    </source>
</evidence>